<sequence length="280" mass="33053">MNQQYLEILEILRPIDNEFMKVLFKNQNCVELLVKTIFGDDVSLMKFETEDERKNLQGRSIGMDIVATLSDGKIINIEMEKNEENATPLRARYHASILDCSESFAGEEWNQIEEMYVVFICEDDFLKTNKIISHINRYIDEVGRLFNDKLHIIYLNASIEDESPLGLLMHDLMCRDPDQMHYEVLKTRASYFKKSEGGKYEMCKELEKIVVEREKLGEERGEKRGILKGKIETLMKILIKRFTNENLEWIKDCNEEQIEKIEDNIDLDMSYHQFYQLVHS</sequence>
<gene>
    <name evidence="1" type="ORF">NMU03_08605</name>
</gene>
<keyword evidence="2" id="KW-1185">Reference proteome</keyword>
<reference evidence="1" key="1">
    <citation type="submission" date="2022-07" db="EMBL/GenBank/DDBJ databases">
        <title>Faecal culturing of patients with breast cancer.</title>
        <authorList>
            <person name="Teng N.M.Y."/>
            <person name="Kiu R."/>
            <person name="Evans R."/>
            <person name="Baker D.J."/>
            <person name="Zenner C."/>
            <person name="Robinson S.D."/>
            <person name="Hall L.J."/>
        </authorList>
    </citation>
    <scope>NUCLEOTIDE SEQUENCE</scope>
    <source>
        <strain evidence="1">LH1062</strain>
    </source>
</reference>
<dbReference type="EMBL" id="CP101620">
    <property type="protein sequence ID" value="UTY37793.1"/>
    <property type="molecule type" value="Genomic_DNA"/>
</dbReference>
<protein>
    <submittedName>
        <fullName evidence="1">Rpn family recombination-promoting nuclease/putative transposase</fullName>
    </submittedName>
</protein>
<name>A0ABY5HXH7_9FIRM</name>
<organism evidence="1 2">
    <name type="scientific">Allocoprobacillus halotolerans</name>
    <dbReference type="NCBI Taxonomy" id="2944914"/>
    <lineage>
        <taxon>Bacteria</taxon>
        <taxon>Bacillati</taxon>
        <taxon>Bacillota</taxon>
        <taxon>Erysipelotrichia</taxon>
        <taxon>Erysipelotrichales</taxon>
        <taxon>Erysipelotrichaceae</taxon>
        <taxon>Allocoprobacillus</taxon>
    </lineage>
</organism>
<evidence type="ECO:0000313" key="1">
    <source>
        <dbReference type="EMBL" id="UTY37793.1"/>
    </source>
</evidence>
<proteinExistence type="predicted"/>
<dbReference type="Proteomes" id="UP001060112">
    <property type="component" value="Chromosome"/>
</dbReference>
<dbReference type="RefSeq" id="WP_290137688.1">
    <property type="nucleotide sequence ID" value="NZ_CP101620.1"/>
</dbReference>
<accession>A0ABY5HXH7</accession>
<dbReference type="Pfam" id="PF12784">
    <property type="entry name" value="PDDEXK_2"/>
    <property type="match status" value="1"/>
</dbReference>
<evidence type="ECO:0000313" key="2">
    <source>
        <dbReference type="Proteomes" id="UP001060112"/>
    </source>
</evidence>